<dbReference type="Pfam" id="PF03869">
    <property type="entry name" value="Arc"/>
    <property type="match status" value="1"/>
</dbReference>
<dbReference type="SUPFAM" id="SSF47598">
    <property type="entry name" value="Ribbon-helix-helix"/>
    <property type="match status" value="1"/>
</dbReference>
<dbReference type="InterPro" id="IPR010985">
    <property type="entry name" value="Ribbon_hlx_hlx"/>
</dbReference>
<dbReference type="RefSeq" id="WP_370878796.1">
    <property type="nucleotide sequence ID" value="NZ_JAUSZT010000003.1"/>
</dbReference>
<accession>A0ABU0SC80</accession>
<dbReference type="InterPro" id="IPR005569">
    <property type="entry name" value="Arc_DNA-bd_dom"/>
</dbReference>
<evidence type="ECO:0000259" key="2">
    <source>
        <dbReference type="Pfam" id="PF03869"/>
    </source>
</evidence>
<sequence length="159" mass="18557">MKQEVEKAATENHRSMTAEIIARLEGSFLQPMIVEKLMNKLDEQRIKLQEAITTNAYLEDLRKVLEQRLEKAEEGDFPYITVPEDQTIYVILDANGLPLSWQEITLHLGEISRQGNLKIDKLEARIFNADLKTNNEREEEFFQLYEKYRAMRLEAKGGQ</sequence>
<evidence type="ECO:0000313" key="3">
    <source>
        <dbReference type="EMBL" id="MDQ0998091.1"/>
    </source>
</evidence>
<dbReference type="InterPro" id="IPR013321">
    <property type="entry name" value="Arc_rbn_hlx_hlx"/>
</dbReference>
<feature type="domain" description="Arc-like DNA binding" evidence="2">
    <location>
        <begin position="1"/>
        <end position="32"/>
    </location>
</feature>
<keyword evidence="4" id="KW-1185">Reference proteome</keyword>
<dbReference type="Proteomes" id="UP001237780">
    <property type="component" value="Unassembled WGS sequence"/>
</dbReference>
<name>A0ABU0SC80_9HYPH</name>
<evidence type="ECO:0000256" key="1">
    <source>
        <dbReference type="SAM" id="Coils"/>
    </source>
</evidence>
<evidence type="ECO:0000313" key="4">
    <source>
        <dbReference type="Proteomes" id="UP001237780"/>
    </source>
</evidence>
<comment type="caution">
    <text evidence="3">The sequence shown here is derived from an EMBL/GenBank/DDBJ whole genome shotgun (WGS) entry which is preliminary data.</text>
</comment>
<keyword evidence="1" id="KW-0175">Coiled coil</keyword>
<dbReference type="EMBL" id="JAUSZT010000003">
    <property type="protein sequence ID" value="MDQ0998091.1"/>
    <property type="molecule type" value="Genomic_DNA"/>
</dbReference>
<reference evidence="3 4" key="1">
    <citation type="submission" date="2023-07" db="EMBL/GenBank/DDBJ databases">
        <title>Comparative genomics of wheat-associated soil bacteria to identify genetic determinants of phenazine resistance.</title>
        <authorList>
            <person name="Mouncey N."/>
        </authorList>
    </citation>
    <scope>NUCLEOTIDE SEQUENCE [LARGE SCALE GENOMIC DNA]</scope>
    <source>
        <strain evidence="3 4">W4I11</strain>
    </source>
</reference>
<gene>
    <name evidence="3" type="ORF">QFZ34_003273</name>
</gene>
<dbReference type="Gene3D" id="1.10.1220.10">
    <property type="entry name" value="Met repressor-like"/>
    <property type="match status" value="1"/>
</dbReference>
<proteinExistence type="predicted"/>
<feature type="coiled-coil region" evidence="1">
    <location>
        <begin position="34"/>
        <end position="75"/>
    </location>
</feature>
<organism evidence="3 4">
    <name type="scientific">Phyllobacterium ifriqiyense</name>
    <dbReference type="NCBI Taxonomy" id="314238"/>
    <lineage>
        <taxon>Bacteria</taxon>
        <taxon>Pseudomonadati</taxon>
        <taxon>Pseudomonadota</taxon>
        <taxon>Alphaproteobacteria</taxon>
        <taxon>Hyphomicrobiales</taxon>
        <taxon>Phyllobacteriaceae</taxon>
        <taxon>Phyllobacterium</taxon>
    </lineage>
</organism>
<protein>
    <recommendedName>
        <fullName evidence="2">Arc-like DNA binding domain-containing protein</fullName>
    </recommendedName>
</protein>